<dbReference type="AlphaFoldDB" id="H2Y230"/>
<reference evidence="5" key="2">
    <citation type="journal article" date="2008" name="Genome Biol.">
        <title>Improved genome assembly and evidence-based global gene model set for the chordate Ciona intestinalis: new insight into intron and operon populations.</title>
        <authorList>
            <person name="Satou Y."/>
            <person name="Mineta K."/>
            <person name="Ogasawara M."/>
            <person name="Sasakura Y."/>
            <person name="Shoguchi E."/>
            <person name="Ueno K."/>
            <person name="Yamada L."/>
            <person name="Matsumoto J."/>
            <person name="Wasserscheid J."/>
            <person name="Dewar K."/>
            <person name="Wiley G.B."/>
            <person name="Macmil S.L."/>
            <person name="Roe B.A."/>
            <person name="Zeller R.W."/>
            <person name="Hastings K.E."/>
            <person name="Lemaire P."/>
            <person name="Lindquist E."/>
            <person name="Endo T."/>
            <person name="Hotta K."/>
            <person name="Inaba K."/>
        </authorList>
    </citation>
    <scope>NUCLEOTIDE SEQUENCE [LARGE SCALE GENOMIC DNA]</scope>
    <source>
        <strain evidence="5">wild type</strain>
    </source>
</reference>
<dbReference type="GeneTree" id="ENSGT00940000163815"/>
<dbReference type="EMBL" id="EAAA01001803">
    <property type="status" value="NOT_ANNOTATED_CDS"/>
    <property type="molecule type" value="Genomic_DNA"/>
</dbReference>
<dbReference type="InterPro" id="IPR027417">
    <property type="entry name" value="P-loop_NTPase"/>
</dbReference>
<evidence type="ECO:0000313" key="6">
    <source>
        <dbReference type="Proteomes" id="UP000008144"/>
    </source>
</evidence>
<feature type="domain" description="Sulfotransferase" evidence="4">
    <location>
        <begin position="14"/>
        <end position="95"/>
    </location>
</feature>
<keyword evidence="6" id="KW-1185">Reference proteome</keyword>
<dbReference type="Pfam" id="PF00685">
    <property type="entry name" value="Sulfotransfer_1"/>
    <property type="match status" value="1"/>
</dbReference>
<keyword evidence="2 3" id="KW-0808">Transferase</keyword>
<evidence type="ECO:0000256" key="3">
    <source>
        <dbReference type="RuleBase" id="RU361155"/>
    </source>
</evidence>
<dbReference type="HOGENOM" id="CLU_2378046_0_0_1"/>
<dbReference type="Gene3D" id="3.40.50.300">
    <property type="entry name" value="P-loop containing nucleotide triphosphate hydrolases"/>
    <property type="match status" value="1"/>
</dbReference>
<dbReference type="SUPFAM" id="SSF52540">
    <property type="entry name" value="P-loop containing nucleoside triphosphate hydrolases"/>
    <property type="match status" value="1"/>
</dbReference>
<sequence>MHNQNTFPYNFMQINPNTKYLYIARNSKDAFVSFYFHIRGCEKTYGTNNPDINKLYDQYMNREVQFNCYFDHLNEQYSHRNDPNVLFLLYEDIKQ</sequence>
<evidence type="ECO:0000259" key="4">
    <source>
        <dbReference type="Pfam" id="PF00685"/>
    </source>
</evidence>
<dbReference type="InterPro" id="IPR000863">
    <property type="entry name" value="Sulfotransferase_dom"/>
</dbReference>
<dbReference type="Proteomes" id="UP000008144">
    <property type="component" value="Chromosome 3"/>
</dbReference>
<reference evidence="5" key="3">
    <citation type="submission" date="2025-08" db="UniProtKB">
        <authorList>
            <consortium name="Ensembl"/>
        </authorList>
    </citation>
    <scope>IDENTIFICATION</scope>
</reference>
<organism evidence="5 6">
    <name type="scientific">Ciona intestinalis</name>
    <name type="common">Transparent sea squirt</name>
    <name type="synonym">Ascidia intestinalis</name>
    <dbReference type="NCBI Taxonomy" id="7719"/>
    <lineage>
        <taxon>Eukaryota</taxon>
        <taxon>Metazoa</taxon>
        <taxon>Chordata</taxon>
        <taxon>Tunicata</taxon>
        <taxon>Ascidiacea</taxon>
        <taxon>Phlebobranchia</taxon>
        <taxon>Cionidae</taxon>
        <taxon>Ciona</taxon>
    </lineage>
</organism>
<reference evidence="5" key="4">
    <citation type="submission" date="2025-09" db="UniProtKB">
        <authorList>
            <consortium name="Ensembl"/>
        </authorList>
    </citation>
    <scope>IDENTIFICATION</scope>
</reference>
<dbReference type="Ensembl" id="ENSCINT00000036799.1">
    <property type="protein sequence ID" value="ENSCINP00000035965.1"/>
    <property type="gene ID" value="ENSCING00000023318.1"/>
</dbReference>
<dbReference type="EC" id="2.8.2.-" evidence="3"/>
<comment type="similarity">
    <text evidence="1 3">Belongs to the sulfotransferase 1 family.</text>
</comment>
<dbReference type="GO" id="GO:0008146">
    <property type="term" value="F:sulfotransferase activity"/>
    <property type="evidence" value="ECO:0007669"/>
    <property type="project" value="InterPro"/>
</dbReference>
<name>H2Y230_CIOIN</name>
<accession>H2Y230</accession>
<proteinExistence type="inferred from homology"/>
<evidence type="ECO:0000256" key="2">
    <source>
        <dbReference type="ARBA" id="ARBA00022679"/>
    </source>
</evidence>
<dbReference type="PANTHER" id="PTHR11783">
    <property type="entry name" value="SULFOTRANSFERASE SULT"/>
    <property type="match status" value="1"/>
</dbReference>
<dbReference type="InParanoid" id="H2Y230"/>
<protein>
    <recommendedName>
        <fullName evidence="3">Sulfotransferase</fullName>
        <ecNumber evidence="3">2.8.2.-</ecNumber>
    </recommendedName>
</protein>
<reference evidence="6" key="1">
    <citation type="journal article" date="2002" name="Science">
        <title>The draft genome of Ciona intestinalis: insights into chordate and vertebrate origins.</title>
        <authorList>
            <person name="Dehal P."/>
            <person name="Satou Y."/>
            <person name="Campbell R.K."/>
            <person name="Chapman J."/>
            <person name="Degnan B."/>
            <person name="De Tomaso A."/>
            <person name="Davidson B."/>
            <person name="Di Gregorio A."/>
            <person name="Gelpke M."/>
            <person name="Goodstein D.M."/>
            <person name="Harafuji N."/>
            <person name="Hastings K.E."/>
            <person name="Ho I."/>
            <person name="Hotta K."/>
            <person name="Huang W."/>
            <person name="Kawashima T."/>
            <person name="Lemaire P."/>
            <person name="Martinez D."/>
            <person name="Meinertzhagen I.A."/>
            <person name="Necula S."/>
            <person name="Nonaka M."/>
            <person name="Putnam N."/>
            <person name="Rash S."/>
            <person name="Saiga H."/>
            <person name="Satake M."/>
            <person name="Terry A."/>
            <person name="Yamada L."/>
            <person name="Wang H.G."/>
            <person name="Awazu S."/>
            <person name="Azumi K."/>
            <person name="Boore J."/>
            <person name="Branno M."/>
            <person name="Chin-Bow S."/>
            <person name="DeSantis R."/>
            <person name="Doyle S."/>
            <person name="Francino P."/>
            <person name="Keys D.N."/>
            <person name="Haga S."/>
            <person name="Hayashi H."/>
            <person name="Hino K."/>
            <person name="Imai K.S."/>
            <person name="Inaba K."/>
            <person name="Kano S."/>
            <person name="Kobayashi K."/>
            <person name="Kobayashi M."/>
            <person name="Lee B.I."/>
            <person name="Makabe K.W."/>
            <person name="Manohar C."/>
            <person name="Matassi G."/>
            <person name="Medina M."/>
            <person name="Mochizuki Y."/>
            <person name="Mount S."/>
            <person name="Morishita T."/>
            <person name="Miura S."/>
            <person name="Nakayama A."/>
            <person name="Nishizaka S."/>
            <person name="Nomoto H."/>
            <person name="Ohta F."/>
            <person name="Oishi K."/>
            <person name="Rigoutsos I."/>
            <person name="Sano M."/>
            <person name="Sasaki A."/>
            <person name="Sasakura Y."/>
            <person name="Shoguchi E."/>
            <person name="Shin-i T."/>
            <person name="Spagnuolo A."/>
            <person name="Stainier D."/>
            <person name="Suzuki M.M."/>
            <person name="Tassy O."/>
            <person name="Takatori N."/>
            <person name="Tokuoka M."/>
            <person name="Yagi K."/>
            <person name="Yoshizaki F."/>
            <person name="Wada S."/>
            <person name="Zhang C."/>
            <person name="Hyatt P.D."/>
            <person name="Larimer F."/>
            <person name="Detter C."/>
            <person name="Doggett N."/>
            <person name="Glavina T."/>
            <person name="Hawkins T."/>
            <person name="Richardson P."/>
            <person name="Lucas S."/>
            <person name="Kohara Y."/>
            <person name="Levine M."/>
            <person name="Satoh N."/>
            <person name="Rokhsar D.S."/>
        </authorList>
    </citation>
    <scope>NUCLEOTIDE SEQUENCE [LARGE SCALE GENOMIC DNA]</scope>
</reference>
<evidence type="ECO:0000313" key="5">
    <source>
        <dbReference type="Ensembl" id="ENSCINP00000035965.1"/>
    </source>
</evidence>
<evidence type="ECO:0000256" key="1">
    <source>
        <dbReference type="ARBA" id="ARBA00005771"/>
    </source>
</evidence>